<dbReference type="OrthoDB" id="10039566at2759"/>
<keyword evidence="2" id="KW-1133">Transmembrane helix</keyword>
<feature type="region of interest" description="Disordered" evidence="1">
    <location>
        <begin position="1"/>
        <end position="117"/>
    </location>
</feature>
<keyword evidence="2" id="KW-0472">Membrane</keyword>
<evidence type="ECO:0000256" key="2">
    <source>
        <dbReference type="SAM" id="Phobius"/>
    </source>
</evidence>
<keyword evidence="4" id="KW-1185">Reference proteome</keyword>
<dbReference type="Proteomes" id="UP000237144">
    <property type="component" value="Unassembled WGS sequence"/>
</dbReference>
<feature type="compositionally biased region" description="Low complexity" evidence="1">
    <location>
        <begin position="80"/>
        <end position="104"/>
    </location>
</feature>
<gene>
    <name evidence="3" type="ORF">BMF94_7015</name>
</gene>
<accession>A0A2S5AZY7</accession>
<feature type="region of interest" description="Disordered" evidence="1">
    <location>
        <begin position="434"/>
        <end position="453"/>
    </location>
</feature>
<protein>
    <submittedName>
        <fullName evidence="3">Uncharacterized protein</fullName>
    </submittedName>
</protein>
<evidence type="ECO:0000256" key="1">
    <source>
        <dbReference type="SAM" id="MobiDB-lite"/>
    </source>
</evidence>
<feature type="compositionally biased region" description="Low complexity" evidence="1">
    <location>
        <begin position="571"/>
        <end position="583"/>
    </location>
</feature>
<keyword evidence="2" id="KW-0812">Transmembrane</keyword>
<dbReference type="AlphaFoldDB" id="A0A2S5AZY7"/>
<feature type="compositionally biased region" description="Basic and acidic residues" evidence="1">
    <location>
        <begin position="1"/>
        <end position="19"/>
    </location>
</feature>
<feature type="compositionally biased region" description="Basic residues" evidence="1">
    <location>
        <begin position="42"/>
        <end position="54"/>
    </location>
</feature>
<organism evidence="3 4">
    <name type="scientific">Rhodotorula taiwanensis</name>
    <dbReference type="NCBI Taxonomy" id="741276"/>
    <lineage>
        <taxon>Eukaryota</taxon>
        <taxon>Fungi</taxon>
        <taxon>Dikarya</taxon>
        <taxon>Basidiomycota</taxon>
        <taxon>Pucciniomycotina</taxon>
        <taxon>Microbotryomycetes</taxon>
        <taxon>Sporidiobolales</taxon>
        <taxon>Sporidiobolaceae</taxon>
        <taxon>Rhodotorula</taxon>
    </lineage>
</organism>
<feature type="transmembrane region" description="Helical" evidence="2">
    <location>
        <begin position="125"/>
        <end position="151"/>
    </location>
</feature>
<feature type="region of interest" description="Disordered" evidence="1">
    <location>
        <begin position="553"/>
        <end position="592"/>
    </location>
</feature>
<sequence length="899" mass="96611">MLVDHADEAADDQDRREDEAAQDYTAQDSLLLPGAATATTAPKHRNKTRVRHGRGPIIDDDDDDDNDDDDDEAGDTDTVTGLGPSATTTSAAAAAADTDPELAAVTPDKRSAGRKRGGRRACRSLTSFCCVAFGIVFLSVLLVAAIVHLWVGHLLAEEQRHHAGQTPEMIARQGFLFQGPSAVRVVPTNSDSSSSNNDDHNDAKHNVAVTVEVDAMMGIDVRKALGWETKDVGEGVGRFAAWRQQTEARLVRWFVVRADSVDISLETLRLYADPAEPTLDGSSANAATTLPLIEMDDSLSFSVPLSYPSRANADARLDSVTFRIPLSFPAPHDLVEFGKRVYEDKRYRVRAEIESVEGHLTGGRGRQNGKREKGWLLRKLMDKVTSVKGGMRDIVQVVKGDLPDMPAPPRDPADMVDLKSLSVFESAYPTLLSDSSAAPKPKRPKHPSIPSKPEPETVIAFALSAVLKNPLLDAVKEGRIPPVGWSMPFRLPIEIALPLPPLPPVALIDGAASERVNVEEPQIALARVSIAPFGFGERDDEAEVWVTGYVVPAGNLTPSNPPSPPTRDPSESSSSSSFSSVDSSKPKVTAPQAPLSRALSRFVARYLSGRPNDVFLRYDLSGGRGQDGEALPPVTIPSDPARDSPLPPPFVSDLVRDQTFQVSVPGTNETPELFRDLRMEDMKVKLGGRGEGDDADLLASGRVVGEVVLPEMAASLAKGIDAKWIWPDVLVYDGELPRLVAIADDDDDDSSDSMLADQMVLGHVAADSAHRDQDSTQYPPSPIPANAFARMRPSSSMDAETIHIPGNATHPARTFVSASFVDAPLYLLPERGSVLRSFIGKIVFGGKARASMKGLTSVRIGLSGFGEVELVEIPIEASFMVTRGGVQNPPSLAELVGLA</sequence>
<reference evidence="3 4" key="1">
    <citation type="journal article" date="2018" name="Front. Microbiol.">
        <title>Prospects for Fungal Bioremediation of Acidic Radioactive Waste Sites: Characterization and Genome Sequence of Rhodotorula taiwanensis MD1149.</title>
        <authorList>
            <person name="Tkavc R."/>
            <person name="Matrosova V.Y."/>
            <person name="Grichenko O.E."/>
            <person name="Gostincar C."/>
            <person name="Volpe R.P."/>
            <person name="Klimenkova P."/>
            <person name="Gaidamakova E.K."/>
            <person name="Zhou C.E."/>
            <person name="Stewart B.J."/>
            <person name="Lyman M.G."/>
            <person name="Malfatti S.A."/>
            <person name="Rubinfeld B."/>
            <person name="Courtot M."/>
            <person name="Singh J."/>
            <person name="Dalgard C.L."/>
            <person name="Hamilton T."/>
            <person name="Frey K.G."/>
            <person name="Gunde-Cimerman N."/>
            <person name="Dugan L."/>
            <person name="Daly M.J."/>
        </authorList>
    </citation>
    <scope>NUCLEOTIDE SEQUENCE [LARGE SCALE GENOMIC DNA]</scope>
    <source>
        <strain evidence="3 4">MD1149</strain>
    </source>
</reference>
<feature type="region of interest" description="Disordered" evidence="1">
    <location>
        <begin position="626"/>
        <end position="645"/>
    </location>
</feature>
<proteinExistence type="predicted"/>
<name>A0A2S5AZY7_9BASI</name>
<dbReference type="STRING" id="741276.A0A2S5AZY7"/>
<comment type="caution">
    <text evidence="3">The sequence shown here is derived from an EMBL/GenBank/DDBJ whole genome shotgun (WGS) entry which is preliminary data.</text>
</comment>
<dbReference type="EMBL" id="PJQD01000156">
    <property type="protein sequence ID" value="POY69971.1"/>
    <property type="molecule type" value="Genomic_DNA"/>
</dbReference>
<evidence type="ECO:0000313" key="3">
    <source>
        <dbReference type="EMBL" id="POY69971.1"/>
    </source>
</evidence>
<feature type="compositionally biased region" description="Acidic residues" evidence="1">
    <location>
        <begin position="58"/>
        <end position="75"/>
    </location>
</feature>
<evidence type="ECO:0000313" key="4">
    <source>
        <dbReference type="Proteomes" id="UP000237144"/>
    </source>
</evidence>